<dbReference type="InterPro" id="IPR006675">
    <property type="entry name" value="HDIG_dom"/>
</dbReference>
<protein>
    <recommendedName>
        <fullName evidence="7">Diguanylate cyclase</fullName>
    </recommendedName>
</protein>
<dbReference type="PROSITE" id="PS51831">
    <property type="entry name" value="HD"/>
    <property type="match status" value="1"/>
</dbReference>
<keyword evidence="1" id="KW-0802">TPR repeat</keyword>
<proteinExistence type="predicted"/>
<dbReference type="Gene3D" id="3.30.70.270">
    <property type="match status" value="1"/>
</dbReference>
<feature type="domain" description="HD" evidence="3">
    <location>
        <begin position="422"/>
        <end position="546"/>
    </location>
</feature>
<dbReference type="SMART" id="SM00028">
    <property type="entry name" value="TPR"/>
    <property type="match status" value="10"/>
</dbReference>
<dbReference type="Proteomes" id="UP000661918">
    <property type="component" value="Unassembled WGS sequence"/>
</dbReference>
<feature type="domain" description="HD-GYP" evidence="4">
    <location>
        <begin position="400"/>
        <end position="597"/>
    </location>
</feature>
<evidence type="ECO:0000313" key="5">
    <source>
        <dbReference type="EMBL" id="GGM02012.1"/>
    </source>
</evidence>
<dbReference type="Pfam" id="PF13487">
    <property type="entry name" value="HD_5"/>
    <property type="match status" value="1"/>
</dbReference>
<feature type="domain" description="GGDEF" evidence="2">
    <location>
        <begin position="1040"/>
        <end position="1172"/>
    </location>
</feature>
<dbReference type="InterPro" id="IPR019734">
    <property type="entry name" value="TPR_rpt"/>
</dbReference>
<evidence type="ECO:0008006" key="7">
    <source>
        <dbReference type="Google" id="ProtNLM"/>
    </source>
</evidence>
<dbReference type="InterPro" id="IPR011990">
    <property type="entry name" value="TPR-like_helical_dom_sf"/>
</dbReference>
<dbReference type="InterPro" id="IPR000160">
    <property type="entry name" value="GGDEF_dom"/>
</dbReference>
<dbReference type="PROSITE" id="PS51832">
    <property type="entry name" value="HD_GYP"/>
    <property type="match status" value="1"/>
</dbReference>
<dbReference type="Gene3D" id="1.25.40.10">
    <property type="entry name" value="Tetratricopeptide repeat domain"/>
    <property type="match status" value="4"/>
</dbReference>
<organism evidence="5 6">
    <name type="scientific">Deinococcus aerophilus</name>
    <dbReference type="NCBI Taxonomy" id="522488"/>
    <lineage>
        <taxon>Bacteria</taxon>
        <taxon>Thermotogati</taxon>
        <taxon>Deinococcota</taxon>
        <taxon>Deinococci</taxon>
        <taxon>Deinococcales</taxon>
        <taxon>Deinococcaceae</taxon>
        <taxon>Deinococcus</taxon>
    </lineage>
</organism>
<dbReference type="PANTHER" id="PTHR45228:SF8">
    <property type="entry name" value="TWO-COMPONENT RESPONSE REGULATOR-RELATED"/>
    <property type="match status" value="1"/>
</dbReference>
<name>A0ABQ2GM87_9DEIO</name>
<sequence>MLSPKIEALQTVGRTELQPGELADQASPAASVAAHAQRCDDLLLDGREAELLDAATLFARAAREQEDDAQEIVALSLLAHAAQRCGRFNVAVQAQGREAELRARSGDRVMQAYCLNNIGLLWGNLGVYADALASLHACQQLGDQYTEIPDELRAACSVNLGNIFLNMGQPAQALSLLETGLEQARRCGDLETEVAALGMIGLAHKNLAHHAESTATLLHAVALAREHDLKPQLIDLHDNLGQVHLEQRQLEQAGTMFRQSLFWAEEAHDVQGRVNALLGLGRLNFQRGEPDSAQTLLLEALDLARAHDLRPSTLNILEALFGGLEALGRLADAYGYLRDYRLLERELFTEETERKTQSMTDHFEAERARREAETYRQLGEVAQHARLQAEETVRVRTAELEAVQIEIVTRLGMAAEYRDDKTGQHTRRVGELSAHLAQAMGLPPEEVDLIRWAARLHDIGKIGVGDDVLLKAGHYTPEEFERMKLHTVIGAKVLEGSTSRLLRMAEEIARTHHERWDGTGYPRGLAAHEIPVAGRIVAVADVFDALTTERPYKRAWTVEEAIQEMRGQAGLQFDPDIVERLLTLVSNNQASLAPLLLPRRQSHAAPSLTAASPDGPQVSAQQWQQAHDLLDRAWSLRQGDPRSGGDLADQGMNLARQTGDDRLLGLAHRTVGFYRYLSGDYENALAHLSQGMDLGILCDDPSLQADCANFTAAVYNSLNDYEKATDQLAVLLRIAREQRDQTREAHCLHNLATLSYANRDLSKAQQLAEQSLELYRALDDVGGQAHAMSTRATIAFDLGQIEEAAQSAQAAREFGMMVGNISVINTALGIAGKSAAKLGRPDEGKALLIQAIERDQVAQLTPFEAWHRFELGHVHHQLGELTEARQCYDAALELAKNSVIRDLELQICLRLSELCAQEGRHQEAFELYRQHHDVERDIHNQTAALKTRALMTQLEVERAKSEAQIYRLKTIELANANQALERVNTEKSGLVNMLEEQSRLLERQLSEDGLTGLFNRKHVEGLLQHEFLNSRTKHRPHVSQPLCAAMADIDHFKQINDRFSHLVGDQVLRTVSRLFQGAVRPTDSIGRYGGEEFLFVFPNTELEQGQRICQRVLEQVQSYDWSQIHPHLNVTLSIGVACDPSVSNHEKLISLADEQLYRAKNSGRNRVCTAGS</sequence>
<evidence type="ECO:0000256" key="1">
    <source>
        <dbReference type="PROSITE-ProRule" id="PRU00339"/>
    </source>
</evidence>
<dbReference type="SMART" id="SM00267">
    <property type="entry name" value="GGDEF"/>
    <property type="match status" value="1"/>
</dbReference>
<dbReference type="Pfam" id="PF13374">
    <property type="entry name" value="TPR_10"/>
    <property type="match status" value="1"/>
</dbReference>
<dbReference type="InterPro" id="IPR029787">
    <property type="entry name" value="Nucleotide_cyclase"/>
</dbReference>
<dbReference type="RefSeq" id="WP_188901619.1">
    <property type="nucleotide sequence ID" value="NZ_BMOM01000004.1"/>
</dbReference>
<dbReference type="PROSITE" id="PS50005">
    <property type="entry name" value="TPR"/>
    <property type="match status" value="1"/>
</dbReference>
<dbReference type="InterPro" id="IPR043128">
    <property type="entry name" value="Rev_trsase/Diguanyl_cyclase"/>
</dbReference>
<gene>
    <name evidence="5" type="ORF">GCM10010841_08030</name>
</gene>
<evidence type="ECO:0000259" key="4">
    <source>
        <dbReference type="PROSITE" id="PS51832"/>
    </source>
</evidence>
<feature type="repeat" description="TPR" evidence="1">
    <location>
        <begin position="865"/>
        <end position="898"/>
    </location>
</feature>
<dbReference type="PROSITE" id="PS50887">
    <property type="entry name" value="GGDEF"/>
    <property type="match status" value="1"/>
</dbReference>
<keyword evidence="6" id="KW-1185">Reference proteome</keyword>
<evidence type="ECO:0000259" key="3">
    <source>
        <dbReference type="PROSITE" id="PS51831"/>
    </source>
</evidence>
<dbReference type="InterPro" id="IPR037522">
    <property type="entry name" value="HD_GYP_dom"/>
</dbReference>
<accession>A0ABQ2GM87</accession>
<dbReference type="InterPro" id="IPR006674">
    <property type="entry name" value="HD_domain"/>
</dbReference>
<reference evidence="6" key="1">
    <citation type="journal article" date="2019" name="Int. J. Syst. Evol. Microbiol.">
        <title>The Global Catalogue of Microorganisms (GCM) 10K type strain sequencing project: providing services to taxonomists for standard genome sequencing and annotation.</title>
        <authorList>
            <consortium name="The Broad Institute Genomics Platform"/>
            <consortium name="The Broad Institute Genome Sequencing Center for Infectious Disease"/>
            <person name="Wu L."/>
            <person name="Ma J."/>
        </authorList>
    </citation>
    <scope>NUCLEOTIDE SEQUENCE [LARGE SCALE GENOMIC DNA]</scope>
    <source>
        <strain evidence="6">JCM 15443</strain>
    </source>
</reference>
<dbReference type="NCBIfam" id="TIGR00254">
    <property type="entry name" value="GGDEF"/>
    <property type="match status" value="1"/>
</dbReference>
<dbReference type="Gene3D" id="1.10.3210.10">
    <property type="entry name" value="Hypothetical protein af1432"/>
    <property type="match status" value="1"/>
</dbReference>
<dbReference type="EMBL" id="BMOM01000004">
    <property type="protein sequence ID" value="GGM02012.1"/>
    <property type="molecule type" value="Genomic_DNA"/>
</dbReference>
<evidence type="ECO:0000313" key="6">
    <source>
        <dbReference type="Proteomes" id="UP000661918"/>
    </source>
</evidence>
<dbReference type="SMART" id="SM00471">
    <property type="entry name" value="HDc"/>
    <property type="match status" value="1"/>
</dbReference>
<dbReference type="SUPFAM" id="SSF55073">
    <property type="entry name" value="Nucleotide cyclase"/>
    <property type="match status" value="1"/>
</dbReference>
<dbReference type="Pfam" id="PF13424">
    <property type="entry name" value="TPR_12"/>
    <property type="match status" value="2"/>
</dbReference>
<dbReference type="Pfam" id="PF00990">
    <property type="entry name" value="GGDEF"/>
    <property type="match status" value="1"/>
</dbReference>
<dbReference type="PANTHER" id="PTHR45228">
    <property type="entry name" value="CYCLIC DI-GMP PHOSPHODIESTERASE TM_0186-RELATED"/>
    <property type="match status" value="1"/>
</dbReference>
<dbReference type="SUPFAM" id="SSF48452">
    <property type="entry name" value="TPR-like"/>
    <property type="match status" value="4"/>
</dbReference>
<dbReference type="SUPFAM" id="SSF109604">
    <property type="entry name" value="HD-domain/PDEase-like"/>
    <property type="match status" value="1"/>
</dbReference>
<evidence type="ECO:0000259" key="2">
    <source>
        <dbReference type="PROSITE" id="PS50887"/>
    </source>
</evidence>
<dbReference type="InterPro" id="IPR003607">
    <property type="entry name" value="HD/PDEase_dom"/>
</dbReference>
<comment type="caution">
    <text evidence="5">The sequence shown here is derived from an EMBL/GenBank/DDBJ whole genome shotgun (WGS) entry which is preliminary data.</text>
</comment>
<dbReference type="InterPro" id="IPR052020">
    <property type="entry name" value="Cyclic_di-GMP/3'3'-cGAMP_PDE"/>
</dbReference>
<dbReference type="CDD" id="cd01949">
    <property type="entry name" value="GGDEF"/>
    <property type="match status" value="1"/>
</dbReference>
<dbReference type="CDD" id="cd00077">
    <property type="entry name" value="HDc"/>
    <property type="match status" value="1"/>
</dbReference>
<dbReference type="NCBIfam" id="TIGR00277">
    <property type="entry name" value="HDIG"/>
    <property type="match status" value="1"/>
</dbReference>